<keyword evidence="6" id="KW-1185">Reference proteome</keyword>
<dbReference type="GO" id="GO:0030313">
    <property type="term" value="C:cell envelope"/>
    <property type="evidence" value="ECO:0007669"/>
    <property type="project" value="UniProtKB-SubCell"/>
</dbReference>
<keyword evidence="2 3" id="KW-0175">Coiled coil</keyword>
<protein>
    <recommendedName>
        <fullName evidence="4">Multidrug resistance protein MdtA-like barrel-sandwich hybrid domain-containing protein</fullName>
    </recommendedName>
</protein>
<proteinExistence type="predicted"/>
<dbReference type="InterPro" id="IPR050465">
    <property type="entry name" value="UPF0194_transport"/>
</dbReference>
<dbReference type="Gene3D" id="2.40.30.170">
    <property type="match status" value="1"/>
</dbReference>
<name>A0A229UU38_9BACL</name>
<evidence type="ECO:0000313" key="6">
    <source>
        <dbReference type="Proteomes" id="UP000215509"/>
    </source>
</evidence>
<dbReference type="InterPro" id="IPR058625">
    <property type="entry name" value="MdtA-like_BSH"/>
</dbReference>
<dbReference type="AlphaFoldDB" id="A0A229UU38"/>
<dbReference type="PANTHER" id="PTHR32347:SF23">
    <property type="entry name" value="BLL5650 PROTEIN"/>
    <property type="match status" value="1"/>
</dbReference>
<comment type="caution">
    <text evidence="5">The sequence shown here is derived from an EMBL/GenBank/DDBJ whole genome shotgun (WGS) entry which is preliminary data.</text>
</comment>
<gene>
    <name evidence="5" type="ORF">CF651_07930</name>
</gene>
<dbReference type="EMBL" id="NMQW01000012">
    <property type="protein sequence ID" value="OXM86771.1"/>
    <property type="molecule type" value="Genomic_DNA"/>
</dbReference>
<sequence length="401" mass="43724">MKKNVILLLVLAVALGGGGLMLAAEGRDAVTLAASQKASIVTAEQVNVSFQGVGGKIIDLPVKEEQQVKKGDVLMTLDPTDVNLQLQKAQADVEVTTLKIKQTQEALQVSQEKLNNALKQAQIAVAQARTSQEQVQVGARTEDIERQKLAVAAANESYEHGLKMYNQLRNIQDTADTNPYATKDRRDAVENARSQLATLENARNQQQAALDKLMNGATKEEKEQAALTAEKAQAILEQNQLGQGDIDNQKLGLDALSKQLEQQNIALQSLQVQKERMSLKAPADGKVAKIVPKAGENVGSGTPVIVLETGKLYFDLYVDEQQVKKLKPDMTVPVHFAALKDQVEGRVQFVTAAPQFASLRMSREKGTADLNTFQVRVYVDRTDTLLPGMTAEVHVDEIPAR</sequence>
<comment type="subcellular location">
    <subcellularLocation>
        <location evidence="1">Cell envelope</location>
    </subcellularLocation>
</comment>
<feature type="coiled-coil region" evidence="3">
    <location>
        <begin position="86"/>
        <end position="131"/>
    </location>
</feature>
<dbReference type="Pfam" id="PF25917">
    <property type="entry name" value="BSH_RND"/>
    <property type="match status" value="1"/>
</dbReference>
<dbReference type="RefSeq" id="WP_094014320.1">
    <property type="nucleotide sequence ID" value="NZ_NMQW01000012.1"/>
</dbReference>
<organism evidence="5 6">
    <name type="scientific">Paenibacillus rigui</name>
    <dbReference type="NCBI Taxonomy" id="554312"/>
    <lineage>
        <taxon>Bacteria</taxon>
        <taxon>Bacillati</taxon>
        <taxon>Bacillota</taxon>
        <taxon>Bacilli</taxon>
        <taxon>Bacillales</taxon>
        <taxon>Paenibacillaceae</taxon>
        <taxon>Paenibacillus</taxon>
    </lineage>
</organism>
<evidence type="ECO:0000313" key="5">
    <source>
        <dbReference type="EMBL" id="OXM86771.1"/>
    </source>
</evidence>
<evidence type="ECO:0000256" key="2">
    <source>
        <dbReference type="ARBA" id="ARBA00023054"/>
    </source>
</evidence>
<dbReference type="SUPFAM" id="SSF111369">
    <property type="entry name" value="HlyD-like secretion proteins"/>
    <property type="match status" value="2"/>
</dbReference>
<feature type="domain" description="Multidrug resistance protein MdtA-like barrel-sandwich hybrid" evidence="4">
    <location>
        <begin position="45"/>
        <end position="303"/>
    </location>
</feature>
<feature type="coiled-coil region" evidence="3">
    <location>
        <begin position="185"/>
        <end position="280"/>
    </location>
</feature>
<evidence type="ECO:0000259" key="4">
    <source>
        <dbReference type="Pfam" id="PF25917"/>
    </source>
</evidence>
<reference evidence="5 6" key="1">
    <citation type="submission" date="2017-07" db="EMBL/GenBank/DDBJ databases">
        <title>Genome sequencing and assembly of Paenibacillus rigui.</title>
        <authorList>
            <person name="Mayilraj S."/>
        </authorList>
    </citation>
    <scope>NUCLEOTIDE SEQUENCE [LARGE SCALE GENOMIC DNA]</scope>
    <source>
        <strain evidence="5 6">JCM 16352</strain>
    </source>
</reference>
<dbReference type="OrthoDB" id="1634554at2"/>
<accession>A0A229UU38</accession>
<dbReference type="Proteomes" id="UP000215509">
    <property type="component" value="Unassembled WGS sequence"/>
</dbReference>
<dbReference type="Gene3D" id="2.40.50.100">
    <property type="match status" value="2"/>
</dbReference>
<evidence type="ECO:0000256" key="3">
    <source>
        <dbReference type="SAM" id="Coils"/>
    </source>
</evidence>
<evidence type="ECO:0000256" key="1">
    <source>
        <dbReference type="ARBA" id="ARBA00004196"/>
    </source>
</evidence>
<dbReference type="PANTHER" id="PTHR32347">
    <property type="entry name" value="EFFLUX SYSTEM COMPONENT YKNX-RELATED"/>
    <property type="match status" value="1"/>
</dbReference>